<comment type="catalytic activity">
    <reaction evidence="1 5 6">
        <text>[protein]-peptidylproline (omega=180) = [protein]-peptidylproline (omega=0)</text>
        <dbReference type="Rhea" id="RHEA:16237"/>
        <dbReference type="Rhea" id="RHEA-COMP:10747"/>
        <dbReference type="Rhea" id="RHEA-COMP:10748"/>
        <dbReference type="ChEBI" id="CHEBI:83833"/>
        <dbReference type="ChEBI" id="CHEBI:83834"/>
        <dbReference type="EC" id="5.2.1.8"/>
    </reaction>
</comment>
<dbReference type="AlphaFoldDB" id="A0A842I277"/>
<evidence type="ECO:0000313" key="9">
    <source>
        <dbReference type="EMBL" id="MBC2779087.1"/>
    </source>
</evidence>
<keyword evidence="7" id="KW-1133">Transmembrane helix</keyword>
<dbReference type="SUPFAM" id="SSF54534">
    <property type="entry name" value="FKBP-like"/>
    <property type="match status" value="1"/>
</dbReference>
<dbReference type="GO" id="GO:0006457">
    <property type="term" value="P:protein folding"/>
    <property type="evidence" value="ECO:0007669"/>
    <property type="project" value="InterPro"/>
</dbReference>
<dbReference type="Pfam" id="PF00254">
    <property type="entry name" value="FKBP_C"/>
    <property type="match status" value="1"/>
</dbReference>
<dbReference type="Proteomes" id="UP000564378">
    <property type="component" value="Unassembled WGS sequence"/>
</dbReference>
<keyword evidence="3 5" id="KW-0697">Rotamase</keyword>
<keyword evidence="10" id="KW-1185">Reference proteome</keyword>
<dbReference type="Pfam" id="PF01346">
    <property type="entry name" value="FKBP_N"/>
    <property type="match status" value="1"/>
</dbReference>
<dbReference type="RefSeq" id="WP_185802374.1">
    <property type="nucleotide sequence ID" value="NZ_JACJVJ010000003.1"/>
</dbReference>
<evidence type="ECO:0000313" key="10">
    <source>
        <dbReference type="Proteomes" id="UP000564378"/>
    </source>
</evidence>
<keyword evidence="4 5" id="KW-0413">Isomerase</keyword>
<dbReference type="PROSITE" id="PS50059">
    <property type="entry name" value="FKBP_PPIASE"/>
    <property type="match status" value="1"/>
</dbReference>
<keyword evidence="7" id="KW-0812">Transmembrane</keyword>
<dbReference type="PANTHER" id="PTHR43811:SF57">
    <property type="entry name" value="FKBP-TYPE PEPTIDYL-PROLYL CIS-TRANS ISOMERASE FKPA-RELATED"/>
    <property type="match status" value="1"/>
</dbReference>
<evidence type="ECO:0000256" key="3">
    <source>
        <dbReference type="ARBA" id="ARBA00023110"/>
    </source>
</evidence>
<feature type="transmembrane region" description="Helical" evidence="7">
    <location>
        <begin position="20"/>
        <end position="37"/>
    </location>
</feature>
<name>A0A842I277_9SPHN</name>
<reference evidence="9 10" key="1">
    <citation type="submission" date="2020-08" db="EMBL/GenBank/DDBJ databases">
        <title>Draft genome sequence of Parasphingopyxis sp. GrpM-11.</title>
        <authorList>
            <person name="Oh J."/>
            <person name="Roh D.-H."/>
        </authorList>
    </citation>
    <scope>NUCLEOTIDE SEQUENCE [LARGE SCALE GENOMIC DNA]</scope>
    <source>
        <strain evidence="9 10">GrpM-11</strain>
    </source>
</reference>
<dbReference type="GO" id="GO:0003755">
    <property type="term" value="F:peptidyl-prolyl cis-trans isomerase activity"/>
    <property type="evidence" value="ECO:0007669"/>
    <property type="project" value="UniProtKB-UniRule"/>
</dbReference>
<dbReference type="EC" id="5.2.1.8" evidence="6"/>
<feature type="domain" description="PPIase FKBP-type" evidence="8">
    <location>
        <begin position="85"/>
        <end position="168"/>
    </location>
</feature>
<dbReference type="InterPro" id="IPR001179">
    <property type="entry name" value="PPIase_FKBP_dom"/>
</dbReference>
<protein>
    <recommendedName>
        <fullName evidence="6">Peptidyl-prolyl cis-trans isomerase</fullName>
        <ecNumber evidence="6">5.2.1.8</ecNumber>
    </recommendedName>
</protein>
<evidence type="ECO:0000259" key="8">
    <source>
        <dbReference type="PROSITE" id="PS50059"/>
    </source>
</evidence>
<organism evidence="9 10">
    <name type="scientific">Parasphingopyxis marina</name>
    <dbReference type="NCBI Taxonomy" id="2761622"/>
    <lineage>
        <taxon>Bacteria</taxon>
        <taxon>Pseudomonadati</taxon>
        <taxon>Pseudomonadota</taxon>
        <taxon>Alphaproteobacteria</taxon>
        <taxon>Sphingomonadales</taxon>
        <taxon>Sphingomonadaceae</taxon>
        <taxon>Parasphingopyxis</taxon>
    </lineage>
</organism>
<accession>A0A842I277</accession>
<dbReference type="InterPro" id="IPR046357">
    <property type="entry name" value="PPIase_dom_sf"/>
</dbReference>
<dbReference type="EMBL" id="JACJVJ010000003">
    <property type="protein sequence ID" value="MBC2779087.1"/>
    <property type="molecule type" value="Genomic_DNA"/>
</dbReference>
<keyword evidence="7" id="KW-0472">Membrane</keyword>
<comment type="similarity">
    <text evidence="2 6">Belongs to the FKBP-type PPIase family.</text>
</comment>
<evidence type="ECO:0000256" key="5">
    <source>
        <dbReference type="PROSITE-ProRule" id="PRU00277"/>
    </source>
</evidence>
<comment type="caution">
    <text evidence="9">The sequence shown here is derived from an EMBL/GenBank/DDBJ whole genome shotgun (WGS) entry which is preliminary data.</text>
</comment>
<proteinExistence type="inferred from homology"/>
<dbReference type="InterPro" id="IPR000774">
    <property type="entry name" value="PPIase_FKBP_N"/>
</dbReference>
<dbReference type="PANTHER" id="PTHR43811">
    <property type="entry name" value="FKBP-TYPE PEPTIDYL-PROLYL CIS-TRANS ISOMERASE FKPA"/>
    <property type="match status" value="1"/>
</dbReference>
<evidence type="ECO:0000256" key="7">
    <source>
        <dbReference type="SAM" id="Phobius"/>
    </source>
</evidence>
<dbReference type="Gene3D" id="3.10.50.40">
    <property type="match status" value="1"/>
</dbReference>
<evidence type="ECO:0000256" key="1">
    <source>
        <dbReference type="ARBA" id="ARBA00000971"/>
    </source>
</evidence>
<evidence type="ECO:0000256" key="6">
    <source>
        <dbReference type="RuleBase" id="RU003915"/>
    </source>
</evidence>
<evidence type="ECO:0000256" key="4">
    <source>
        <dbReference type="ARBA" id="ARBA00023235"/>
    </source>
</evidence>
<sequence length="196" mass="20587">MSVTAVPLRPIEKSALVKLWAGVLILLAAAAVGAWCLTGRVVALHGSAEEFLAWNAGQSGVETTESGLQYQVIEEGDGGGRPGPGAGVIVNYQGRLVDGTVFDAADERGLPLDMVVPGWAEGLQLMDRGSSYRFWIPPDLGYGESGQPGTPIGPDAVLVFDVDLLHFISREEMMQMQMQQMGMAPGGEGGPPPPGQ</sequence>
<evidence type="ECO:0000256" key="2">
    <source>
        <dbReference type="ARBA" id="ARBA00006577"/>
    </source>
</evidence>
<gene>
    <name evidence="9" type="ORF">H6P80_15790</name>
</gene>